<dbReference type="InterPro" id="IPR005645">
    <property type="entry name" value="FSH-like_dom"/>
</dbReference>
<feature type="region of interest" description="Disordered" evidence="2">
    <location>
        <begin position="158"/>
        <end position="177"/>
    </location>
</feature>
<dbReference type="Pfam" id="PF03959">
    <property type="entry name" value="FSH1"/>
    <property type="match status" value="1"/>
</dbReference>
<sequence length="286" mass="31940">MKILCLHGKGANGQIFNSQTVFIRQKLEELSPGRSFTFDFIDGPLPLSPSPDRPLVSEPPHYAFYEGTGVSTIRTAHAWLRDVLELRGPYDGVLAFSQGCALVSSYILYQQWYEPEALPPFKFAIFICGEVPISALKDLGCPVSRDLEELDLRIQEQSSEKTTGQCHENHVDGGGETRWRSKGTDYAAYIRRAQFDSDDCFGLNLNRIPLELKIRIPTVHVFGEGDPMVAGSVRLAGLCDPYIRKVYNHGGGHEIPETEQANHDLAGMLMWCADRGRWPGQGVDRE</sequence>
<keyword evidence="1 4" id="KW-0378">Hydrolase</keyword>
<dbReference type="Proteomes" id="UP000193689">
    <property type="component" value="Unassembled WGS sequence"/>
</dbReference>
<gene>
    <name evidence="4" type="ORF">BCR38DRAFT_422092</name>
</gene>
<dbReference type="OrthoDB" id="2094269at2759"/>
<dbReference type="GO" id="GO:0019748">
    <property type="term" value="P:secondary metabolic process"/>
    <property type="evidence" value="ECO:0007669"/>
    <property type="project" value="TreeGrafter"/>
</dbReference>
<evidence type="ECO:0000313" key="4">
    <source>
        <dbReference type="EMBL" id="ORY70420.1"/>
    </source>
</evidence>
<dbReference type="InParanoid" id="A0A1Y2EFS3"/>
<feature type="compositionally biased region" description="Basic and acidic residues" evidence="2">
    <location>
        <begin position="167"/>
        <end position="177"/>
    </location>
</feature>
<dbReference type="GO" id="GO:0005634">
    <property type="term" value="C:nucleus"/>
    <property type="evidence" value="ECO:0007669"/>
    <property type="project" value="TreeGrafter"/>
</dbReference>
<organism evidence="4 5">
    <name type="scientific">Pseudomassariella vexata</name>
    <dbReference type="NCBI Taxonomy" id="1141098"/>
    <lineage>
        <taxon>Eukaryota</taxon>
        <taxon>Fungi</taxon>
        <taxon>Dikarya</taxon>
        <taxon>Ascomycota</taxon>
        <taxon>Pezizomycotina</taxon>
        <taxon>Sordariomycetes</taxon>
        <taxon>Xylariomycetidae</taxon>
        <taxon>Amphisphaeriales</taxon>
        <taxon>Pseudomassariaceae</taxon>
        <taxon>Pseudomassariella</taxon>
    </lineage>
</organism>
<dbReference type="RefSeq" id="XP_040720370.1">
    <property type="nucleotide sequence ID" value="XM_040859482.1"/>
</dbReference>
<feature type="domain" description="Serine hydrolase" evidence="3">
    <location>
        <begin position="1"/>
        <end position="262"/>
    </location>
</feature>
<dbReference type="EMBL" id="MCFJ01000002">
    <property type="protein sequence ID" value="ORY70420.1"/>
    <property type="molecule type" value="Genomic_DNA"/>
</dbReference>
<evidence type="ECO:0000313" key="5">
    <source>
        <dbReference type="Proteomes" id="UP000193689"/>
    </source>
</evidence>
<dbReference type="PANTHER" id="PTHR48070:SF7">
    <property type="entry name" value="SERINE HYDROLASE FSH DOMAIN-CONTAINING PROTEIN-RELATED"/>
    <property type="match status" value="1"/>
</dbReference>
<dbReference type="GO" id="GO:0005737">
    <property type="term" value="C:cytoplasm"/>
    <property type="evidence" value="ECO:0007669"/>
    <property type="project" value="TreeGrafter"/>
</dbReference>
<dbReference type="PANTHER" id="PTHR48070">
    <property type="entry name" value="ESTERASE OVCA2"/>
    <property type="match status" value="1"/>
</dbReference>
<protein>
    <submittedName>
        <fullName evidence="4">Serine hydrolase FSH</fullName>
    </submittedName>
</protein>
<keyword evidence="5" id="KW-1185">Reference proteome</keyword>
<evidence type="ECO:0000256" key="1">
    <source>
        <dbReference type="ARBA" id="ARBA00022801"/>
    </source>
</evidence>
<dbReference type="STRING" id="1141098.A0A1Y2EFS3"/>
<dbReference type="GO" id="GO:0016787">
    <property type="term" value="F:hydrolase activity"/>
    <property type="evidence" value="ECO:0007669"/>
    <property type="project" value="UniProtKB-KW"/>
</dbReference>
<dbReference type="InterPro" id="IPR029058">
    <property type="entry name" value="AB_hydrolase_fold"/>
</dbReference>
<dbReference type="AlphaFoldDB" id="A0A1Y2EFS3"/>
<proteinExistence type="predicted"/>
<name>A0A1Y2EFS3_9PEZI</name>
<evidence type="ECO:0000259" key="3">
    <source>
        <dbReference type="Pfam" id="PF03959"/>
    </source>
</evidence>
<dbReference type="Gene3D" id="3.40.50.1820">
    <property type="entry name" value="alpha/beta hydrolase"/>
    <property type="match status" value="1"/>
</dbReference>
<evidence type="ECO:0000256" key="2">
    <source>
        <dbReference type="SAM" id="MobiDB-lite"/>
    </source>
</evidence>
<dbReference type="InterPro" id="IPR050593">
    <property type="entry name" value="LovG"/>
</dbReference>
<accession>A0A1Y2EFS3</accession>
<dbReference type="SUPFAM" id="SSF53474">
    <property type="entry name" value="alpha/beta-Hydrolases"/>
    <property type="match status" value="1"/>
</dbReference>
<reference evidence="4 5" key="1">
    <citation type="submission" date="2016-07" db="EMBL/GenBank/DDBJ databases">
        <title>Pervasive Adenine N6-methylation of Active Genes in Fungi.</title>
        <authorList>
            <consortium name="DOE Joint Genome Institute"/>
            <person name="Mondo S.J."/>
            <person name="Dannebaum R.O."/>
            <person name="Kuo R.C."/>
            <person name="Labutti K."/>
            <person name="Haridas S."/>
            <person name="Kuo A."/>
            <person name="Salamov A."/>
            <person name="Ahrendt S.R."/>
            <person name="Lipzen A."/>
            <person name="Sullivan W."/>
            <person name="Andreopoulos W.B."/>
            <person name="Clum A."/>
            <person name="Lindquist E."/>
            <person name="Daum C."/>
            <person name="Ramamoorthy G.K."/>
            <person name="Gryganskyi A."/>
            <person name="Culley D."/>
            <person name="Magnuson J.K."/>
            <person name="James T.Y."/>
            <person name="O'Malley M.A."/>
            <person name="Stajich J.E."/>
            <person name="Spatafora J.W."/>
            <person name="Visel A."/>
            <person name="Grigoriev I.V."/>
        </authorList>
    </citation>
    <scope>NUCLEOTIDE SEQUENCE [LARGE SCALE GENOMIC DNA]</scope>
    <source>
        <strain evidence="4 5">CBS 129021</strain>
    </source>
</reference>
<comment type="caution">
    <text evidence="4">The sequence shown here is derived from an EMBL/GenBank/DDBJ whole genome shotgun (WGS) entry which is preliminary data.</text>
</comment>
<dbReference type="GeneID" id="63775694"/>